<sequence length="206" mass="21839">MANSFGQMFGLAIGGLSVSLLGINRSLIICACTYMACAIVTGAALRIGKADISNDRQSLLKGSLKNIRTIFSQPGMPLLFAMQWAPLGIFAGTEGLMVPFVVQQWEGSVSPGALMVALPIGMFVGQGTLGRLLTPRARQQLVCPLMCVMGAPLALFVIFGDLWVLWVALFVSGIGFAYSLGLQLPFAEGLGGRLAARGLHYSEQDL</sequence>
<keyword evidence="2" id="KW-1003">Cell membrane</keyword>
<dbReference type="PANTHER" id="PTHR23513:SF11">
    <property type="entry name" value="STAPHYLOFERRIN A TRANSPORTER"/>
    <property type="match status" value="1"/>
</dbReference>
<organism evidence="7 9">
    <name type="scientific">Brevibacterium aurantiacum</name>
    <dbReference type="NCBI Taxonomy" id="273384"/>
    <lineage>
        <taxon>Bacteria</taxon>
        <taxon>Bacillati</taxon>
        <taxon>Actinomycetota</taxon>
        <taxon>Actinomycetes</taxon>
        <taxon>Micrococcales</taxon>
        <taxon>Brevibacteriaceae</taxon>
        <taxon>Brevibacterium</taxon>
    </lineage>
</organism>
<evidence type="ECO:0000313" key="9">
    <source>
        <dbReference type="Proteomes" id="UP000234300"/>
    </source>
</evidence>
<gene>
    <name evidence="8" type="ORF">BAURA63_03827</name>
    <name evidence="7" type="ORF">BAURA86_03093</name>
</gene>
<keyword evidence="3 6" id="KW-0812">Transmembrane</keyword>
<proteinExistence type="predicted"/>
<evidence type="ECO:0000256" key="2">
    <source>
        <dbReference type="ARBA" id="ARBA00022475"/>
    </source>
</evidence>
<keyword evidence="5 6" id="KW-0472">Membrane</keyword>
<evidence type="ECO:0000256" key="6">
    <source>
        <dbReference type="SAM" id="Phobius"/>
    </source>
</evidence>
<dbReference type="GO" id="GO:0005886">
    <property type="term" value="C:plasma membrane"/>
    <property type="evidence" value="ECO:0007669"/>
    <property type="project" value="UniProtKB-SubCell"/>
</dbReference>
<feature type="transmembrane region" description="Helical" evidence="6">
    <location>
        <begin position="111"/>
        <end position="129"/>
    </location>
</feature>
<dbReference type="Gene3D" id="1.20.1250.20">
    <property type="entry name" value="MFS general substrate transporter like domains"/>
    <property type="match status" value="1"/>
</dbReference>
<dbReference type="Pfam" id="PF07690">
    <property type="entry name" value="MFS_1"/>
    <property type="match status" value="1"/>
</dbReference>
<dbReference type="SUPFAM" id="SSF103473">
    <property type="entry name" value="MFS general substrate transporter"/>
    <property type="match status" value="1"/>
</dbReference>
<dbReference type="GO" id="GO:0022857">
    <property type="term" value="F:transmembrane transporter activity"/>
    <property type="evidence" value="ECO:0007669"/>
    <property type="project" value="InterPro"/>
</dbReference>
<reference evidence="9 10" key="1">
    <citation type="submission" date="2017-03" db="EMBL/GenBank/DDBJ databases">
        <authorList>
            <person name="Afonso C.L."/>
            <person name="Miller P.J."/>
            <person name="Scott M.A."/>
            <person name="Spackman E."/>
            <person name="Goraichik I."/>
            <person name="Dimitrov K.M."/>
            <person name="Suarez D.L."/>
            <person name="Swayne D.E."/>
        </authorList>
    </citation>
    <scope>NUCLEOTIDE SEQUENCE [LARGE SCALE GENOMIC DNA]</scope>
    <source>
        <strain evidence="8">6</strain>
        <strain evidence="10">6(3)</strain>
        <strain evidence="7">8</strain>
        <strain evidence="9">8(6)</strain>
    </source>
</reference>
<dbReference type="InterPro" id="IPR036259">
    <property type="entry name" value="MFS_trans_sf"/>
</dbReference>
<evidence type="ECO:0000313" key="10">
    <source>
        <dbReference type="Proteomes" id="UP000234327"/>
    </source>
</evidence>
<feature type="transmembrane region" description="Helical" evidence="6">
    <location>
        <begin position="165"/>
        <end position="187"/>
    </location>
</feature>
<protein>
    <recommendedName>
        <fullName evidence="11">MFS transporter</fullName>
    </recommendedName>
</protein>
<dbReference type="Proteomes" id="UP000234300">
    <property type="component" value="Unassembled WGS sequence"/>
</dbReference>
<evidence type="ECO:0000256" key="4">
    <source>
        <dbReference type="ARBA" id="ARBA00022989"/>
    </source>
</evidence>
<comment type="subcellular location">
    <subcellularLocation>
        <location evidence="1">Cell membrane</location>
        <topology evidence="1">Multi-pass membrane protein</topology>
    </subcellularLocation>
</comment>
<evidence type="ECO:0008006" key="11">
    <source>
        <dbReference type="Google" id="ProtNLM"/>
    </source>
</evidence>
<evidence type="ECO:0000313" key="7">
    <source>
        <dbReference type="EMBL" id="SMY01669.1"/>
    </source>
</evidence>
<dbReference type="EMBL" id="FXYZ01000067">
    <property type="protein sequence ID" value="SMY03806.1"/>
    <property type="molecule type" value="Genomic_DNA"/>
</dbReference>
<dbReference type="InterPro" id="IPR011701">
    <property type="entry name" value="MFS"/>
</dbReference>
<dbReference type="PANTHER" id="PTHR23513">
    <property type="entry name" value="INTEGRAL MEMBRANE EFFLUX PROTEIN-RELATED"/>
    <property type="match status" value="1"/>
</dbReference>
<dbReference type="EMBL" id="FXZI01000012">
    <property type="protein sequence ID" value="SMY01669.1"/>
    <property type="molecule type" value="Genomic_DNA"/>
</dbReference>
<evidence type="ECO:0000256" key="5">
    <source>
        <dbReference type="ARBA" id="ARBA00023136"/>
    </source>
</evidence>
<accession>A0A2H1KPV8</accession>
<name>A0A2H1KPV8_BREAU</name>
<evidence type="ECO:0000313" key="8">
    <source>
        <dbReference type="EMBL" id="SMY03806.1"/>
    </source>
</evidence>
<evidence type="ECO:0000256" key="3">
    <source>
        <dbReference type="ARBA" id="ARBA00022692"/>
    </source>
</evidence>
<feature type="transmembrane region" description="Helical" evidence="6">
    <location>
        <begin position="69"/>
        <end position="91"/>
    </location>
</feature>
<evidence type="ECO:0000256" key="1">
    <source>
        <dbReference type="ARBA" id="ARBA00004651"/>
    </source>
</evidence>
<keyword evidence="4 6" id="KW-1133">Transmembrane helix</keyword>
<dbReference type="Proteomes" id="UP000234327">
    <property type="component" value="Unassembled WGS sequence"/>
</dbReference>
<dbReference type="AlphaFoldDB" id="A0A2H1KPV8"/>
<feature type="transmembrane region" description="Helical" evidence="6">
    <location>
        <begin position="141"/>
        <end position="159"/>
    </location>
</feature>